<dbReference type="EMBL" id="JACIGE010000010">
    <property type="protein sequence ID" value="MBB4248372.1"/>
    <property type="molecule type" value="Genomic_DNA"/>
</dbReference>
<dbReference type="Proteomes" id="UP000587070">
    <property type="component" value="Unassembled WGS sequence"/>
</dbReference>
<gene>
    <name evidence="1" type="ORF">GGD90_002764</name>
</gene>
<proteinExistence type="predicted"/>
<sequence length="150" mass="15363">MATPVAQIHIGALVERIIATQIASGAYAAQADCLTVDNSDGLALLADFELTHPTTGAAPVAGSIQIVAVDWSLDGATQPPAPFAGLLGTPVGALAPSFGSTNTVKPPVFSRPRVPLRKGKTDYYLFNAGTGQPILAGAVFRARKWSPGAP</sequence>
<dbReference type="AlphaFoldDB" id="A0A840GIT3"/>
<name>A0A840GIT3_RHOTE</name>
<evidence type="ECO:0000313" key="1">
    <source>
        <dbReference type="EMBL" id="MBB4248372.1"/>
    </source>
</evidence>
<protein>
    <submittedName>
        <fullName evidence="1">Uncharacterized protein</fullName>
    </submittedName>
</protein>
<comment type="caution">
    <text evidence="1">The sequence shown here is derived from an EMBL/GenBank/DDBJ whole genome shotgun (WGS) entry which is preliminary data.</text>
</comment>
<dbReference type="RefSeq" id="WP_153117385.1">
    <property type="nucleotide sequence ID" value="NZ_JACIGE010000010.1"/>
</dbReference>
<reference evidence="1 2" key="1">
    <citation type="submission" date="2020-08" db="EMBL/GenBank/DDBJ databases">
        <title>Genome sequencing of Purple Non-Sulfur Bacteria from various extreme environments.</title>
        <authorList>
            <person name="Mayer M."/>
        </authorList>
    </citation>
    <scope>NUCLEOTIDE SEQUENCE [LARGE SCALE GENOMIC DNA]</scope>
    <source>
        <strain evidence="1 2">2761</strain>
    </source>
</reference>
<organism evidence="1 2">
    <name type="scientific">Rhodocyclus tenuis</name>
    <name type="common">Rhodospirillum tenue</name>
    <dbReference type="NCBI Taxonomy" id="1066"/>
    <lineage>
        <taxon>Bacteria</taxon>
        <taxon>Pseudomonadati</taxon>
        <taxon>Pseudomonadota</taxon>
        <taxon>Betaproteobacteria</taxon>
        <taxon>Rhodocyclales</taxon>
        <taxon>Rhodocyclaceae</taxon>
        <taxon>Rhodocyclus</taxon>
    </lineage>
</organism>
<evidence type="ECO:0000313" key="2">
    <source>
        <dbReference type="Proteomes" id="UP000587070"/>
    </source>
</evidence>
<accession>A0A840GIT3</accession>
<keyword evidence="2" id="KW-1185">Reference proteome</keyword>